<keyword evidence="1" id="KW-0472">Membrane</keyword>
<dbReference type="AlphaFoldDB" id="A0A432W1A7"/>
<evidence type="ECO:0000313" key="3">
    <source>
        <dbReference type="Proteomes" id="UP000288293"/>
    </source>
</evidence>
<evidence type="ECO:0000256" key="1">
    <source>
        <dbReference type="SAM" id="Phobius"/>
    </source>
</evidence>
<sequence length="62" mass="6393">MKTIKIMSIIGIVLFSLLLLALLATIEIDLEAAAGFGLLGLLYGIALSIVGTVCASKANKDS</sequence>
<dbReference type="EMBL" id="PIPL01000004">
    <property type="protein sequence ID" value="RUO23004.1"/>
    <property type="molecule type" value="Genomic_DNA"/>
</dbReference>
<proteinExistence type="predicted"/>
<comment type="caution">
    <text evidence="2">The sequence shown here is derived from an EMBL/GenBank/DDBJ whole genome shotgun (WGS) entry which is preliminary data.</text>
</comment>
<organism evidence="2 3">
    <name type="scientific">Aliidiomarina minuta</name>
    <dbReference type="NCBI Taxonomy" id="880057"/>
    <lineage>
        <taxon>Bacteria</taxon>
        <taxon>Pseudomonadati</taxon>
        <taxon>Pseudomonadota</taxon>
        <taxon>Gammaproteobacteria</taxon>
        <taxon>Alteromonadales</taxon>
        <taxon>Idiomarinaceae</taxon>
        <taxon>Aliidiomarina</taxon>
    </lineage>
</organism>
<keyword evidence="3" id="KW-1185">Reference proteome</keyword>
<protein>
    <submittedName>
        <fullName evidence="2">Uncharacterized protein</fullName>
    </submittedName>
</protein>
<dbReference type="RefSeq" id="WP_126804645.1">
    <property type="nucleotide sequence ID" value="NZ_PIPL01000004.1"/>
</dbReference>
<keyword evidence="1" id="KW-1133">Transmembrane helix</keyword>
<keyword evidence="1" id="KW-0812">Transmembrane</keyword>
<accession>A0A432W1A7</accession>
<reference evidence="2 3" key="1">
    <citation type="journal article" date="2011" name="Front. Microbiol.">
        <title>Genomic signatures of strain selection and enhancement in Bacillus atrophaeus var. globigii, a historical biowarfare simulant.</title>
        <authorList>
            <person name="Gibbons H.S."/>
            <person name="Broomall S.M."/>
            <person name="McNew L.A."/>
            <person name="Daligault H."/>
            <person name="Chapman C."/>
            <person name="Bruce D."/>
            <person name="Karavis M."/>
            <person name="Krepps M."/>
            <person name="McGregor P.A."/>
            <person name="Hong C."/>
            <person name="Park K.H."/>
            <person name="Akmal A."/>
            <person name="Feldman A."/>
            <person name="Lin J.S."/>
            <person name="Chang W.E."/>
            <person name="Higgs B.W."/>
            <person name="Demirev P."/>
            <person name="Lindquist J."/>
            <person name="Liem A."/>
            <person name="Fochler E."/>
            <person name="Read T.D."/>
            <person name="Tapia R."/>
            <person name="Johnson S."/>
            <person name="Bishop-Lilly K.A."/>
            <person name="Detter C."/>
            <person name="Han C."/>
            <person name="Sozhamannan S."/>
            <person name="Rosenzweig C.N."/>
            <person name="Skowronski E.W."/>
        </authorList>
    </citation>
    <scope>NUCLEOTIDE SEQUENCE [LARGE SCALE GENOMIC DNA]</scope>
    <source>
        <strain evidence="2 3">MLST1</strain>
    </source>
</reference>
<feature type="transmembrane region" description="Helical" evidence="1">
    <location>
        <begin position="34"/>
        <end position="55"/>
    </location>
</feature>
<name>A0A432W1A7_9GAMM</name>
<evidence type="ECO:0000313" key="2">
    <source>
        <dbReference type="EMBL" id="RUO23004.1"/>
    </source>
</evidence>
<dbReference type="Proteomes" id="UP000288293">
    <property type="component" value="Unassembled WGS sequence"/>
</dbReference>
<gene>
    <name evidence="2" type="ORF">CWE09_13820</name>
</gene>